<name>A0A9Q0SX79_SALVM</name>
<evidence type="ECO:0000313" key="2">
    <source>
        <dbReference type="EMBL" id="KAJ6693379.1"/>
    </source>
</evidence>
<dbReference type="SMART" id="SM00579">
    <property type="entry name" value="FBD"/>
    <property type="match status" value="1"/>
</dbReference>
<dbReference type="PANTHER" id="PTHR31900">
    <property type="entry name" value="F-BOX/RNI SUPERFAMILY PROTEIN-RELATED"/>
    <property type="match status" value="1"/>
</dbReference>
<comment type="caution">
    <text evidence="2">The sequence shown here is derived from an EMBL/GenBank/DDBJ whole genome shotgun (WGS) entry which is preliminary data.</text>
</comment>
<proteinExistence type="predicted"/>
<dbReference type="Pfam" id="PF00646">
    <property type="entry name" value="F-box"/>
    <property type="match status" value="1"/>
</dbReference>
<dbReference type="SMART" id="SM00256">
    <property type="entry name" value="FBOX"/>
    <property type="match status" value="1"/>
</dbReference>
<gene>
    <name evidence="2" type="ORF">OIU85_004176</name>
</gene>
<sequence length="438" mass="50313">MVMETRSTKRKKLWFASNHEGDNDLDRITDLPDAILHHILLLLPLKSIAQTSVLSQRWRSLWSSFPDLDFNTMNPSKDICSTPMLKSKRWWSSMDFIANVLALRDKHSDLRALRFRAHLSFSHLNGLIRRAIRCNVQELDVEVATGDYFNFPRGVIMSESLRVLKLRSRYPGFRLLPSSVMNIGFQSLHTLSLSLVILYEQSSLLDLFTESSFPCLKNLNLDACFGMKHLKASVGFSLLHENLSVEKLQSVCNFLSGLSHVHSLTLESQCVEILSNKNDIINLLHPFNNLKVLELHTGFEKNNVPGLAFLFRSSPTLHTLILKIINDLKIERRQWNRDLWDLSTSAEEQYWESQLQTLRPFLDHLKVVKIHGFLECENEVSLAKFLLKHGKDLQEMTLCAAKFCNSKDSLRRQKVRSQIMGFSWASSNAKIVFLLSSS</sequence>
<organism evidence="2 3">
    <name type="scientific">Salix viminalis</name>
    <name type="common">Common osier</name>
    <name type="synonym">Basket willow</name>
    <dbReference type="NCBI Taxonomy" id="40686"/>
    <lineage>
        <taxon>Eukaryota</taxon>
        <taxon>Viridiplantae</taxon>
        <taxon>Streptophyta</taxon>
        <taxon>Embryophyta</taxon>
        <taxon>Tracheophyta</taxon>
        <taxon>Spermatophyta</taxon>
        <taxon>Magnoliopsida</taxon>
        <taxon>eudicotyledons</taxon>
        <taxon>Gunneridae</taxon>
        <taxon>Pentapetalae</taxon>
        <taxon>rosids</taxon>
        <taxon>fabids</taxon>
        <taxon>Malpighiales</taxon>
        <taxon>Salicaceae</taxon>
        <taxon>Saliceae</taxon>
        <taxon>Salix</taxon>
    </lineage>
</organism>
<dbReference type="SUPFAM" id="SSF81383">
    <property type="entry name" value="F-box domain"/>
    <property type="match status" value="1"/>
</dbReference>
<dbReference type="EMBL" id="JAPFFL010000011">
    <property type="protein sequence ID" value="KAJ6693379.1"/>
    <property type="molecule type" value="Genomic_DNA"/>
</dbReference>
<evidence type="ECO:0000313" key="3">
    <source>
        <dbReference type="Proteomes" id="UP001151529"/>
    </source>
</evidence>
<dbReference type="PANTHER" id="PTHR31900:SF32">
    <property type="entry name" value="F-BOX_RNI_FBD-LIKE DOMAIN PROTEIN"/>
    <property type="match status" value="1"/>
</dbReference>
<reference evidence="2" key="2">
    <citation type="journal article" date="2023" name="Int. J. Mol. Sci.">
        <title>De Novo Assembly and Annotation of 11 Diverse Shrub Willow (Salix) Genomes Reveals Novel Gene Organization in Sex-Linked Regions.</title>
        <authorList>
            <person name="Hyden B."/>
            <person name="Feng K."/>
            <person name="Yates T.B."/>
            <person name="Jawdy S."/>
            <person name="Cereghino C."/>
            <person name="Smart L.B."/>
            <person name="Muchero W."/>
        </authorList>
    </citation>
    <scope>NUCLEOTIDE SEQUENCE [LARGE SCALE GENOMIC DNA]</scope>
    <source>
        <tissue evidence="2">Shoot tip</tissue>
    </source>
</reference>
<dbReference type="Gene3D" id="1.20.1280.50">
    <property type="match status" value="1"/>
</dbReference>
<reference evidence="2" key="1">
    <citation type="submission" date="2022-11" db="EMBL/GenBank/DDBJ databases">
        <authorList>
            <person name="Hyden B.L."/>
            <person name="Feng K."/>
            <person name="Yates T."/>
            <person name="Jawdy S."/>
            <person name="Smart L.B."/>
            <person name="Muchero W."/>
        </authorList>
    </citation>
    <scope>NUCLEOTIDE SEQUENCE</scope>
    <source>
        <tissue evidence="2">Shoot tip</tissue>
    </source>
</reference>
<protein>
    <recommendedName>
        <fullName evidence="1">F-box domain-containing protein</fullName>
    </recommendedName>
</protein>
<dbReference type="AlphaFoldDB" id="A0A9Q0SX79"/>
<keyword evidence="3" id="KW-1185">Reference proteome</keyword>
<dbReference type="Pfam" id="PF08387">
    <property type="entry name" value="FBD"/>
    <property type="match status" value="1"/>
</dbReference>
<evidence type="ECO:0000259" key="1">
    <source>
        <dbReference type="PROSITE" id="PS50181"/>
    </source>
</evidence>
<dbReference type="InterPro" id="IPR050232">
    <property type="entry name" value="FBL13/AtMIF1-like"/>
</dbReference>
<dbReference type="InterPro" id="IPR006566">
    <property type="entry name" value="FBD"/>
</dbReference>
<dbReference type="Proteomes" id="UP001151529">
    <property type="component" value="Chromosome 13"/>
</dbReference>
<dbReference type="PROSITE" id="PS50181">
    <property type="entry name" value="FBOX"/>
    <property type="match status" value="1"/>
</dbReference>
<dbReference type="InterPro" id="IPR036047">
    <property type="entry name" value="F-box-like_dom_sf"/>
</dbReference>
<feature type="domain" description="F-box" evidence="1">
    <location>
        <begin position="25"/>
        <end position="73"/>
    </location>
</feature>
<dbReference type="InterPro" id="IPR001810">
    <property type="entry name" value="F-box_dom"/>
</dbReference>
<dbReference type="OrthoDB" id="1868670at2759"/>
<accession>A0A9Q0SX79</accession>